<dbReference type="InterPro" id="IPR000531">
    <property type="entry name" value="Beta-barrel_TonB"/>
</dbReference>
<evidence type="ECO:0000256" key="9">
    <source>
        <dbReference type="ARBA" id="ARBA00023136"/>
    </source>
</evidence>
<organism evidence="15 16">
    <name type="scientific">Amorphus orientalis</name>
    <dbReference type="NCBI Taxonomy" id="649198"/>
    <lineage>
        <taxon>Bacteria</taxon>
        <taxon>Pseudomonadati</taxon>
        <taxon>Pseudomonadota</taxon>
        <taxon>Alphaproteobacteria</taxon>
        <taxon>Hyphomicrobiales</taxon>
        <taxon>Amorphaceae</taxon>
        <taxon>Amorphus</taxon>
    </lineage>
</organism>
<proteinExistence type="inferred from homology"/>
<evidence type="ECO:0000256" key="7">
    <source>
        <dbReference type="ARBA" id="ARBA00023065"/>
    </source>
</evidence>
<comment type="caution">
    <text evidence="15">The sequence shown here is derived from an EMBL/GenBank/DDBJ whole genome shotgun (WGS) entry which is preliminary data.</text>
</comment>
<dbReference type="InterPro" id="IPR039426">
    <property type="entry name" value="TonB-dep_rcpt-like"/>
</dbReference>
<evidence type="ECO:0000256" key="11">
    <source>
        <dbReference type="RuleBase" id="RU003357"/>
    </source>
</evidence>
<dbReference type="InterPro" id="IPR037066">
    <property type="entry name" value="Plug_dom_sf"/>
</dbReference>
<comment type="subcellular location">
    <subcellularLocation>
        <location evidence="1">Cell outer membrane</location>
        <topology evidence="1">Multi-pass membrane protein</topology>
    </subcellularLocation>
</comment>
<dbReference type="PANTHER" id="PTHR32552:SF81">
    <property type="entry name" value="TONB-DEPENDENT OUTER MEMBRANE RECEPTOR"/>
    <property type="match status" value="1"/>
</dbReference>
<evidence type="ECO:0000256" key="3">
    <source>
        <dbReference type="ARBA" id="ARBA00022452"/>
    </source>
</evidence>
<keyword evidence="6" id="KW-0408">Iron</keyword>
<keyword evidence="8 11" id="KW-0798">TonB box</keyword>
<keyword evidence="5" id="KW-0812">Transmembrane</keyword>
<keyword evidence="9 11" id="KW-0472">Membrane</keyword>
<keyword evidence="4" id="KW-0410">Iron transport</keyword>
<keyword evidence="12" id="KW-0732">Signal</keyword>
<dbReference type="GO" id="GO:0009279">
    <property type="term" value="C:cell outer membrane"/>
    <property type="evidence" value="ECO:0007669"/>
    <property type="project" value="UniProtKB-SubCell"/>
</dbReference>
<evidence type="ECO:0000256" key="6">
    <source>
        <dbReference type="ARBA" id="ARBA00023004"/>
    </source>
</evidence>
<dbReference type="InterPro" id="IPR036942">
    <property type="entry name" value="Beta-barrel_TonB_sf"/>
</dbReference>
<dbReference type="SUPFAM" id="SSF56935">
    <property type="entry name" value="Porins"/>
    <property type="match status" value="1"/>
</dbReference>
<sequence length="725" mass="77965">MRPKIRNRHLREAGALFALALGAAHGINAAHAQSAEPPADAAIVPDDGVIALGEIIVTGERVDRALADTVTPVTVIPADNPMVQTPTSDINDVATIAPNVYNTSRTEPPNVRGIQGGGAGGLVSSFAVGALPRLPIIVDGVARTPTLTNTLGMSLWDVEQIEVLRGPQNLLRGRLGLAGAIIVDTYDPQPDFGMALQGGLEFDAFNNPAFTLNGMLNAPLSQDWAVRGTFEITDGEDPRETLDPANGFINDYDQIRLRAKLGGRVEHGLGVTDVLVLGEYEHGTAPQARSQINDLSYTNPATGQTGGPLRDRLVDATRTRAFDNDGAVISLQTSTLTDIGTFETFTSGTFTGFESVPRQIEPTRFDFEEGTFSNDLIYTFGPAGDLIAGEFGGLVGLSYEYRHSVTDFDGAITGKLDVTSQQAATFADMRYGLTDRLNLLAGLRVNVFQDDRSQTSRVLLPIPGAPPVVGESTLDDTETVLLPSVGVAYDIDPRQTVGLTLRRGYNPGGASVNFFTGEPFFYDSETVWTTEAVYRGRFMEDRLGINVSAFYNRFQDLQLYGETIPGNRFTLQVINVPDAQSYGLELETDWRAREWLTLGGSLGLLQNEILDSVGTRQDLDGNRFGQDPIITASLQAIAEVAPGVSVDGRVRYVGPVENDFNNIALDEVGDYATIDVGATADWKNLSARAYVNNVTNTQGVTSRVGGGYVSVIDPRTFGVSLTARF</sequence>
<reference evidence="15" key="1">
    <citation type="submission" date="2023-07" db="EMBL/GenBank/DDBJ databases">
        <title>Genomic Encyclopedia of Type Strains, Phase IV (KMG-IV): sequencing the most valuable type-strain genomes for metagenomic binning, comparative biology and taxonomic classification.</title>
        <authorList>
            <person name="Goeker M."/>
        </authorList>
    </citation>
    <scope>NUCLEOTIDE SEQUENCE</scope>
    <source>
        <strain evidence="15">DSM 21202</strain>
    </source>
</reference>
<dbReference type="InterPro" id="IPR012910">
    <property type="entry name" value="Plug_dom"/>
</dbReference>
<dbReference type="Pfam" id="PF00593">
    <property type="entry name" value="TonB_dep_Rec_b-barrel"/>
    <property type="match status" value="1"/>
</dbReference>
<dbReference type="RefSeq" id="WP_306887423.1">
    <property type="nucleotide sequence ID" value="NZ_JAUSUL010000005.1"/>
</dbReference>
<comment type="similarity">
    <text evidence="11">Belongs to the TonB-dependent receptor family.</text>
</comment>
<evidence type="ECO:0000259" key="14">
    <source>
        <dbReference type="Pfam" id="PF07715"/>
    </source>
</evidence>
<feature type="domain" description="TonB-dependent receptor-like beta-barrel" evidence="13">
    <location>
        <begin position="290"/>
        <end position="694"/>
    </location>
</feature>
<keyword evidence="7" id="KW-0406">Ion transport</keyword>
<dbReference type="Pfam" id="PF07715">
    <property type="entry name" value="Plug"/>
    <property type="match status" value="1"/>
</dbReference>
<name>A0AAE4AUI9_9HYPH</name>
<keyword evidence="16" id="KW-1185">Reference proteome</keyword>
<evidence type="ECO:0000259" key="13">
    <source>
        <dbReference type="Pfam" id="PF00593"/>
    </source>
</evidence>
<evidence type="ECO:0000256" key="10">
    <source>
        <dbReference type="ARBA" id="ARBA00023237"/>
    </source>
</evidence>
<dbReference type="PANTHER" id="PTHR32552">
    <property type="entry name" value="FERRICHROME IRON RECEPTOR-RELATED"/>
    <property type="match status" value="1"/>
</dbReference>
<dbReference type="AlphaFoldDB" id="A0AAE4AUI9"/>
<evidence type="ECO:0000256" key="2">
    <source>
        <dbReference type="ARBA" id="ARBA00022448"/>
    </source>
</evidence>
<evidence type="ECO:0000256" key="4">
    <source>
        <dbReference type="ARBA" id="ARBA00022496"/>
    </source>
</evidence>
<dbReference type="EMBL" id="JAUSUL010000005">
    <property type="protein sequence ID" value="MDQ0317503.1"/>
    <property type="molecule type" value="Genomic_DNA"/>
</dbReference>
<keyword evidence="2" id="KW-0813">Transport</keyword>
<keyword evidence="3" id="KW-1134">Transmembrane beta strand</keyword>
<dbReference type="Gene3D" id="2.170.130.10">
    <property type="entry name" value="TonB-dependent receptor, plug domain"/>
    <property type="match status" value="1"/>
</dbReference>
<evidence type="ECO:0000256" key="12">
    <source>
        <dbReference type="SAM" id="SignalP"/>
    </source>
</evidence>
<dbReference type="Gene3D" id="2.40.170.20">
    <property type="entry name" value="TonB-dependent receptor, beta-barrel domain"/>
    <property type="match status" value="1"/>
</dbReference>
<evidence type="ECO:0000256" key="1">
    <source>
        <dbReference type="ARBA" id="ARBA00004571"/>
    </source>
</evidence>
<dbReference type="Proteomes" id="UP001229244">
    <property type="component" value="Unassembled WGS sequence"/>
</dbReference>
<feature type="domain" description="TonB-dependent receptor plug" evidence="14">
    <location>
        <begin position="67"/>
        <end position="180"/>
    </location>
</feature>
<keyword evidence="10" id="KW-0998">Cell outer membrane</keyword>
<keyword evidence="15" id="KW-0675">Receptor</keyword>
<evidence type="ECO:0000256" key="5">
    <source>
        <dbReference type="ARBA" id="ARBA00022692"/>
    </source>
</evidence>
<evidence type="ECO:0000313" key="16">
    <source>
        <dbReference type="Proteomes" id="UP001229244"/>
    </source>
</evidence>
<gene>
    <name evidence="15" type="ORF">J2S73_003987</name>
</gene>
<accession>A0AAE4AUI9</accession>
<feature type="signal peptide" evidence="12">
    <location>
        <begin position="1"/>
        <end position="32"/>
    </location>
</feature>
<protein>
    <submittedName>
        <fullName evidence="15">Outer membrane receptor protein involved in Fe transport</fullName>
    </submittedName>
</protein>
<evidence type="ECO:0000313" key="15">
    <source>
        <dbReference type="EMBL" id="MDQ0317503.1"/>
    </source>
</evidence>
<evidence type="ECO:0000256" key="8">
    <source>
        <dbReference type="ARBA" id="ARBA00023077"/>
    </source>
</evidence>
<dbReference type="GO" id="GO:0006826">
    <property type="term" value="P:iron ion transport"/>
    <property type="evidence" value="ECO:0007669"/>
    <property type="project" value="UniProtKB-KW"/>
</dbReference>
<feature type="chain" id="PRO_5041908591" evidence="12">
    <location>
        <begin position="33"/>
        <end position="725"/>
    </location>
</feature>